<dbReference type="PANTHER" id="PTHR30024">
    <property type="entry name" value="ALIPHATIC SULFONATES-BINDING PROTEIN-RELATED"/>
    <property type="match status" value="1"/>
</dbReference>
<evidence type="ECO:0000256" key="2">
    <source>
        <dbReference type="ARBA" id="ARBA00022448"/>
    </source>
</evidence>
<keyword evidence="2" id="KW-0813">Transport</keyword>
<dbReference type="GO" id="GO:0012505">
    <property type="term" value="C:endomembrane system"/>
    <property type="evidence" value="ECO:0007669"/>
    <property type="project" value="UniProtKB-SubCell"/>
</dbReference>
<keyword evidence="5" id="KW-0472">Membrane</keyword>
<sequence length="366" mass="39549">MRAHGWCDSSFAGDPVRAVWLHPCVAAASDAGLAMASRVRLGFMPLVDALPLVAASYLGLYAEYDLQVDLIAMRSWAQVRDALLLGQIDAAHCLPGIPLASQAGIFGDSDSLACALTLNHYGNAITLARSLHAELSATGNFDAALLRRALARRDTERPMTFASVFPVSKHEFELRHWLRQAGLTPGYDVNLLVIPPPMVVRALKERQIDGFCVGEPWNTLAVREGVGTVVSTSRTLDLPGTEKVLAASASWLHSAEHLALVASLRDTCAWLDAPEHRQLACDWLAEALQVERSCLEPSLLGVPEALGQVQPFVRFGGINRPDVGHARWLLGQIQQHSSLAGQLDAEAISARTFRADVYDLAAPLSS</sequence>
<gene>
    <name evidence="6" type="ORF">ATO7_09227</name>
</gene>
<dbReference type="AlphaFoldDB" id="A0A1Y1SE58"/>
<dbReference type="InterPro" id="IPR044527">
    <property type="entry name" value="NrtA/CpmA_ABC-bd_dom"/>
</dbReference>
<evidence type="ECO:0000313" key="7">
    <source>
        <dbReference type="Proteomes" id="UP000192342"/>
    </source>
</evidence>
<protein>
    <submittedName>
        <fullName evidence="6">Nitrate ABC transporter, nitrate-binding protein</fullName>
    </submittedName>
</protein>
<dbReference type="STRING" id="1317117.ATO7_09227"/>
<dbReference type="SUPFAM" id="SSF53850">
    <property type="entry name" value="Periplasmic binding protein-like II"/>
    <property type="match status" value="1"/>
</dbReference>
<dbReference type="Gene3D" id="3.40.190.10">
    <property type="entry name" value="Periplasmic binding protein-like II"/>
    <property type="match status" value="2"/>
</dbReference>
<name>A0A1Y1SE58_9GAMM</name>
<dbReference type="CDD" id="cd13553">
    <property type="entry name" value="PBP2_NrtA_CpmA_like"/>
    <property type="match status" value="1"/>
</dbReference>
<dbReference type="Proteomes" id="UP000192342">
    <property type="component" value="Unassembled WGS sequence"/>
</dbReference>
<organism evidence="6 7">
    <name type="scientific">Oceanococcus atlanticus</name>
    <dbReference type="NCBI Taxonomy" id="1317117"/>
    <lineage>
        <taxon>Bacteria</taxon>
        <taxon>Pseudomonadati</taxon>
        <taxon>Pseudomonadota</taxon>
        <taxon>Gammaproteobacteria</taxon>
        <taxon>Chromatiales</taxon>
        <taxon>Oceanococcaceae</taxon>
        <taxon>Oceanococcus</taxon>
    </lineage>
</organism>
<evidence type="ECO:0000256" key="1">
    <source>
        <dbReference type="ARBA" id="ARBA00004308"/>
    </source>
</evidence>
<keyword evidence="3" id="KW-1003">Cell membrane</keyword>
<evidence type="ECO:0000256" key="4">
    <source>
        <dbReference type="ARBA" id="ARBA00022519"/>
    </source>
</evidence>
<evidence type="ECO:0000313" key="6">
    <source>
        <dbReference type="EMBL" id="ORE87211.1"/>
    </source>
</evidence>
<dbReference type="RefSeq" id="WP_083561421.1">
    <property type="nucleotide sequence ID" value="NZ_AQQV01000002.1"/>
</dbReference>
<evidence type="ECO:0000256" key="5">
    <source>
        <dbReference type="ARBA" id="ARBA00023136"/>
    </source>
</evidence>
<dbReference type="PANTHER" id="PTHR30024:SF43">
    <property type="entry name" value="BLL4572 PROTEIN"/>
    <property type="match status" value="1"/>
</dbReference>
<accession>A0A1Y1SE58</accession>
<dbReference type="Pfam" id="PF13379">
    <property type="entry name" value="NMT1_2"/>
    <property type="match status" value="1"/>
</dbReference>
<dbReference type="OrthoDB" id="9815454at2"/>
<evidence type="ECO:0000256" key="3">
    <source>
        <dbReference type="ARBA" id="ARBA00022475"/>
    </source>
</evidence>
<keyword evidence="4" id="KW-0997">Cell inner membrane</keyword>
<comment type="subcellular location">
    <subcellularLocation>
        <location evidence="1">Endomembrane system</location>
    </subcellularLocation>
</comment>
<proteinExistence type="predicted"/>
<dbReference type="EMBL" id="AQQV01000002">
    <property type="protein sequence ID" value="ORE87211.1"/>
    <property type="molecule type" value="Genomic_DNA"/>
</dbReference>
<reference evidence="6 7" key="1">
    <citation type="submission" date="2013-04" db="EMBL/GenBank/DDBJ databases">
        <title>Oceanococcus atlanticus 22II-S10r2 Genome Sequencing.</title>
        <authorList>
            <person name="Lai Q."/>
            <person name="Li G."/>
            <person name="Shao Z."/>
        </authorList>
    </citation>
    <scope>NUCLEOTIDE SEQUENCE [LARGE SCALE GENOMIC DNA]</scope>
    <source>
        <strain evidence="6 7">22II-S10r2</strain>
    </source>
</reference>
<comment type="caution">
    <text evidence="6">The sequence shown here is derived from an EMBL/GenBank/DDBJ whole genome shotgun (WGS) entry which is preliminary data.</text>
</comment>
<keyword evidence="7" id="KW-1185">Reference proteome</keyword>